<dbReference type="InterPro" id="IPR001296">
    <property type="entry name" value="Glyco_trans_1"/>
</dbReference>
<feature type="domain" description="Glycosyl transferase family 1" evidence="4">
    <location>
        <begin position="226"/>
        <end position="372"/>
    </location>
</feature>
<evidence type="ECO:0000259" key="5">
    <source>
        <dbReference type="Pfam" id="PF13439"/>
    </source>
</evidence>
<evidence type="ECO:0000256" key="1">
    <source>
        <dbReference type="ARBA" id="ARBA00009481"/>
    </source>
</evidence>
<evidence type="ECO:0000313" key="7">
    <source>
        <dbReference type="Proteomes" id="UP000235036"/>
    </source>
</evidence>
<dbReference type="PANTHER" id="PTHR12526">
    <property type="entry name" value="GLYCOSYLTRANSFERASE"/>
    <property type="match status" value="1"/>
</dbReference>
<feature type="domain" description="Glycosyltransferase subfamily 4-like N-terminal" evidence="5">
    <location>
        <begin position="38"/>
        <end position="212"/>
    </location>
</feature>
<dbReference type="InterPro" id="IPR028098">
    <property type="entry name" value="Glyco_trans_4-like_N"/>
</dbReference>
<evidence type="ECO:0000259" key="4">
    <source>
        <dbReference type="Pfam" id="PF00534"/>
    </source>
</evidence>
<comment type="similarity">
    <text evidence="1">Belongs to the glycosyltransferase group 1 family. Glycosyltransferase 4 subfamily.</text>
</comment>
<dbReference type="PANTHER" id="PTHR12526:SF640">
    <property type="entry name" value="COLANIC ACID BIOSYNTHESIS GLYCOSYLTRANSFERASE WCAL-RELATED"/>
    <property type="match status" value="1"/>
</dbReference>
<comment type="caution">
    <text evidence="6">The sequence shown here is derived from an EMBL/GenBank/DDBJ whole genome shotgun (WGS) entry which is preliminary data.</text>
</comment>
<dbReference type="GO" id="GO:0016757">
    <property type="term" value="F:glycosyltransferase activity"/>
    <property type="evidence" value="ECO:0007669"/>
    <property type="project" value="UniProtKB-KW"/>
</dbReference>
<dbReference type="RefSeq" id="WP_102205115.1">
    <property type="nucleotide sequence ID" value="NZ_CAWNVR010000272.1"/>
</dbReference>
<reference evidence="6 7" key="1">
    <citation type="submission" date="2017-08" db="EMBL/GenBank/DDBJ databases">
        <title>Genomes of Fischerella (Mastigocladus) sp. strains.</title>
        <authorList>
            <person name="Miller S.R."/>
        </authorList>
    </citation>
    <scope>NUCLEOTIDE SEQUENCE [LARGE SCALE GENOMIC DNA]</scope>
    <source>
        <strain evidence="6 7">CCMEE 5323</strain>
    </source>
</reference>
<evidence type="ECO:0000313" key="6">
    <source>
        <dbReference type="EMBL" id="PLZ91243.1"/>
    </source>
</evidence>
<dbReference type="Pfam" id="PF00534">
    <property type="entry name" value="Glycos_transf_1"/>
    <property type="match status" value="1"/>
</dbReference>
<dbReference type="AlphaFoldDB" id="A0A2N6K4T9"/>
<name>A0A2N6K4T9_FISMU</name>
<dbReference type="Proteomes" id="UP000235036">
    <property type="component" value="Unassembled WGS sequence"/>
</dbReference>
<dbReference type="Pfam" id="PF13439">
    <property type="entry name" value="Glyco_transf_4"/>
    <property type="match status" value="1"/>
</dbReference>
<protein>
    <submittedName>
        <fullName evidence="6">Glycosyl transferase family 1</fullName>
    </submittedName>
</protein>
<proteinExistence type="inferred from homology"/>
<evidence type="ECO:0000256" key="2">
    <source>
        <dbReference type="ARBA" id="ARBA00022676"/>
    </source>
</evidence>
<dbReference type="EMBL" id="NRQW01000185">
    <property type="protein sequence ID" value="PLZ91243.1"/>
    <property type="molecule type" value="Genomic_DNA"/>
</dbReference>
<gene>
    <name evidence="6" type="ORF">CEN44_09020</name>
</gene>
<evidence type="ECO:0000256" key="3">
    <source>
        <dbReference type="ARBA" id="ARBA00022679"/>
    </source>
</evidence>
<keyword evidence="2" id="KW-0328">Glycosyltransferase</keyword>
<sequence length="406" mass="45076">MSQQLIIGNNNTHINLPREKQPYRIVLVHPSAGVNWSGGAEILAIELARRLSCYFEVELLSGANCGSFSYPIKCIPRTYAFNAVHHPLIAPLLGGFTTPEIVLEHLTSFFPCLLRLLSKPADLIFPHNDYGGLAMAACVRSLQGTPILFTEHNSLLGKGDDGSLLQNGQCLKRNLRFCPDHLVVFDEATAAFTRTLKPTQPISIIPNGVNLNQFTPNGNQIDLGLPKPIVLCVASLNCKNQKRVELAIQAVSRLREVSLLICGDGPDRAYFQSLCERLLSAERFAIRTFPFEQMPEIYRSVDVFTLPSIYEPFGLVYLEAMATGLPVVATEDEMRRYIIGDGGILCDVTNLDVYAHGIKDALSGSWSERAKQNAARFSWDAIALRYRDLILEMILQSKKKLSLQTN</sequence>
<keyword evidence="3 6" id="KW-0808">Transferase</keyword>
<dbReference type="SUPFAM" id="SSF53756">
    <property type="entry name" value="UDP-Glycosyltransferase/glycogen phosphorylase"/>
    <property type="match status" value="1"/>
</dbReference>
<keyword evidence="7" id="KW-1185">Reference proteome</keyword>
<accession>A0A2N6K4T9</accession>
<organism evidence="6 7">
    <name type="scientific">Fischerella muscicola CCMEE 5323</name>
    <dbReference type="NCBI Taxonomy" id="2019572"/>
    <lineage>
        <taxon>Bacteria</taxon>
        <taxon>Bacillati</taxon>
        <taxon>Cyanobacteriota</taxon>
        <taxon>Cyanophyceae</taxon>
        <taxon>Nostocales</taxon>
        <taxon>Hapalosiphonaceae</taxon>
        <taxon>Fischerella</taxon>
    </lineage>
</organism>
<dbReference type="Gene3D" id="3.40.50.2000">
    <property type="entry name" value="Glycogen Phosphorylase B"/>
    <property type="match status" value="2"/>
</dbReference>